<dbReference type="Proteomes" id="UP000031643">
    <property type="component" value="Chromosome"/>
</dbReference>
<dbReference type="AlphaFoldDB" id="A0A0A8K5D9"/>
<accession>A0A0A8K5D9</accession>
<dbReference type="InterPro" id="IPR021251">
    <property type="entry name" value="DUF2793"/>
</dbReference>
<organism evidence="1 2">
    <name type="scientific">Methyloceanibacter caenitepidi</name>
    <dbReference type="NCBI Taxonomy" id="1384459"/>
    <lineage>
        <taxon>Bacteria</taxon>
        <taxon>Pseudomonadati</taxon>
        <taxon>Pseudomonadota</taxon>
        <taxon>Alphaproteobacteria</taxon>
        <taxon>Hyphomicrobiales</taxon>
        <taxon>Hyphomicrobiaceae</taxon>
        <taxon>Methyloceanibacter</taxon>
    </lineage>
</organism>
<keyword evidence="2" id="KW-1185">Reference proteome</keyword>
<name>A0A0A8K5D9_9HYPH</name>
<dbReference type="OrthoDB" id="564699at2"/>
<dbReference type="HOGENOM" id="CLU_481299_0_0_5"/>
<protein>
    <recommendedName>
        <fullName evidence="3">DUF2793 domain-containing protein</fullName>
    </recommendedName>
</protein>
<dbReference type="Pfam" id="PF10983">
    <property type="entry name" value="DUF2793"/>
    <property type="match status" value="1"/>
</dbReference>
<evidence type="ECO:0008006" key="3">
    <source>
        <dbReference type="Google" id="ProtNLM"/>
    </source>
</evidence>
<evidence type="ECO:0000313" key="1">
    <source>
        <dbReference type="EMBL" id="BAQ17986.1"/>
    </source>
</evidence>
<dbReference type="EMBL" id="AP014648">
    <property type="protein sequence ID" value="BAQ17986.1"/>
    <property type="molecule type" value="Genomic_DNA"/>
</dbReference>
<gene>
    <name evidence="1" type="ORF">GL4_2552</name>
</gene>
<evidence type="ECO:0000313" key="2">
    <source>
        <dbReference type="Proteomes" id="UP000031643"/>
    </source>
</evidence>
<dbReference type="STRING" id="1384459.GL4_2552"/>
<dbReference type="KEGG" id="mcg:GL4_2552"/>
<sequence>MTEESAKLRIPYIAAAQAQKHVTHNEAMTLLDTLVQLSVLDKDLLEPPASPAEGDCYIVAGGGGPATGAWIGWEKRVARYIDGEWRSYLPGEGAGSGWIAWVHDEDAMYRFDGSDWTLAGIEGPQGPQGPAYQPDAAVDAIAGRAAYDDEVTAFSVLVVSDSGNAGQPTLYFKLSAGSADWSAGITWLPQTAGPAFTVRTATTADIAIASGLNGGDVIDGVTLVAGELVLVKDQAAPAQNGIYIVGPSPTRVFGLSAYDQHPGALVTVQEGAVNADTRWLCTSIQGGTLGSTAITFSRMEVPPRGHLYGLILSNNATDAGHDIDVAVGEAASDDTTPALMRLTSALTKRADTAWAPGNGSGASLDSGALTANGTVHWWLISTGATVDVGCSDHDTSGLSPTLPSGYLYKQYIGSTPLDASSNIRPFVQTQDRFEYNPAVEAFDAGPLGTSGTNFKLPVPEGFRCRVEGDFASGNSGQAFAITVYATGSTPPDAPATAGIASNVAGHGTLGDRSASSGSDSAAGNARIWVTTNTTGQITADADVSVDAFGMYVVGYVCPRGRLAEAI</sequence>
<dbReference type="RefSeq" id="WP_082025646.1">
    <property type="nucleotide sequence ID" value="NZ_AP014648.1"/>
</dbReference>
<proteinExistence type="predicted"/>
<reference evidence="1 2" key="1">
    <citation type="submission" date="2014-09" db="EMBL/GenBank/DDBJ databases">
        <title>Genome sequencing of Methyloceanibacter caenitepidi Gela4.</title>
        <authorList>
            <person name="Takeuchi M."/>
            <person name="Susumu S."/>
            <person name="Kamagata Y."/>
            <person name="Oshima K."/>
            <person name="Hattori M."/>
            <person name="Iwasaki W."/>
        </authorList>
    </citation>
    <scope>NUCLEOTIDE SEQUENCE [LARGE SCALE GENOMIC DNA]</scope>
    <source>
        <strain evidence="1 2">Gela4</strain>
    </source>
</reference>